<feature type="transmembrane region" description="Helical" evidence="1">
    <location>
        <begin position="20"/>
        <end position="37"/>
    </location>
</feature>
<reference evidence="2 3" key="1">
    <citation type="submission" date="2016-08" db="EMBL/GenBank/DDBJ databases">
        <title>Genomes of anaerobic fungi encode conserved fungal cellulosomes for biomass hydrolysis.</title>
        <authorList>
            <consortium name="DOE Joint Genome Institute"/>
            <person name="Haitjema C.H."/>
            <person name="Gilmore S.P."/>
            <person name="Henske J.K."/>
            <person name="Solomon K.V."/>
            <person name="De Groot R."/>
            <person name="Kuo A."/>
            <person name="Mondo S.J."/>
            <person name="Salamov A.A."/>
            <person name="Labutti K."/>
            <person name="Zhao Z."/>
            <person name="Chiniquy J."/>
            <person name="Barry K."/>
            <person name="Brewer H.M."/>
            <person name="Purvine S.O."/>
            <person name="Wright A.T."/>
            <person name="Boxma B."/>
            <person name="Van Alen T."/>
            <person name="Hackstein J.H."/>
            <person name="Baker S.E."/>
            <person name="Grigoriev I.V."/>
            <person name="O'Malley M.A."/>
        </authorList>
    </citation>
    <scope>NUCLEOTIDE SEQUENCE [LARGE SCALE GENOMIC DNA]</scope>
    <source>
        <strain evidence="3">finn</strain>
    </source>
</reference>
<dbReference type="OrthoDB" id="40823at2759"/>
<dbReference type="PANTHER" id="PTHR33979:SF2">
    <property type="entry name" value="PEPTIDASE M50B-LIKE-DOMAIN-CONTAINING PROTEIN"/>
    <property type="match status" value="1"/>
</dbReference>
<feature type="transmembrane region" description="Helical" evidence="1">
    <location>
        <begin position="163"/>
        <end position="181"/>
    </location>
</feature>
<keyword evidence="3" id="KW-1185">Reference proteome</keyword>
<keyword evidence="1" id="KW-0472">Membrane</keyword>
<evidence type="ECO:0000256" key="1">
    <source>
        <dbReference type="SAM" id="Phobius"/>
    </source>
</evidence>
<dbReference type="STRING" id="1754191.A0A1Y1VLH4"/>
<feature type="transmembrane region" description="Helical" evidence="1">
    <location>
        <begin position="142"/>
        <end position="158"/>
    </location>
</feature>
<keyword evidence="1" id="KW-1133">Transmembrane helix</keyword>
<name>A0A1Y1VLH4_9FUNG</name>
<dbReference type="PANTHER" id="PTHR33979">
    <property type="entry name" value="OS02G0221600 PROTEIN"/>
    <property type="match status" value="1"/>
</dbReference>
<proteinExistence type="predicted"/>
<reference evidence="2 3" key="2">
    <citation type="submission" date="2016-08" db="EMBL/GenBank/DDBJ databases">
        <title>Pervasive Adenine N6-methylation of Active Genes in Fungi.</title>
        <authorList>
            <consortium name="DOE Joint Genome Institute"/>
            <person name="Mondo S.J."/>
            <person name="Dannebaum R.O."/>
            <person name="Kuo R.C."/>
            <person name="Labutti K."/>
            <person name="Haridas S."/>
            <person name="Kuo A."/>
            <person name="Salamov A."/>
            <person name="Ahrendt S.R."/>
            <person name="Lipzen A."/>
            <person name="Sullivan W."/>
            <person name="Andreopoulos W.B."/>
            <person name="Clum A."/>
            <person name="Lindquist E."/>
            <person name="Daum C."/>
            <person name="Ramamoorthy G.K."/>
            <person name="Gryganskyi A."/>
            <person name="Culley D."/>
            <person name="Magnuson J.K."/>
            <person name="James T.Y."/>
            <person name="O'Malley M.A."/>
            <person name="Stajich J.E."/>
            <person name="Spatafora J.W."/>
            <person name="Visel A."/>
            <person name="Grigoriev I.V."/>
        </authorList>
    </citation>
    <scope>NUCLEOTIDE SEQUENCE [LARGE SCALE GENOMIC DNA]</scope>
    <source>
        <strain evidence="3">finn</strain>
    </source>
</reference>
<dbReference type="InterPro" id="IPR049500">
    <property type="entry name" value="Peptidase_M50B-like"/>
</dbReference>
<evidence type="ECO:0000313" key="2">
    <source>
        <dbReference type="EMBL" id="ORX59133.1"/>
    </source>
</evidence>
<dbReference type="Proteomes" id="UP000193719">
    <property type="component" value="Unassembled WGS sequence"/>
</dbReference>
<gene>
    <name evidence="2" type="ORF">BCR36DRAFT_408660</name>
</gene>
<comment type="caution">
    <text evidence="2">The sequence shown here is derived from an EMBL/GenBank/DDBJ whole genome shotgun (WGS) entry which is preliminary data.</text>
</comment>
<feature type="transmembrane region" description="Helical" evidence="1">
    <location>
        <begin position="120"/>
        <end position="136"/>
    </location>
</feature>
<organism evidence="2 3">
    <name type="scientific">Piromyces finnis</name>
    <dbReference type="NCBI Taxonomy" id="1754191"/>
    <lineage>
        <taxon>Eukaryota</taxon>
        <taxon>Fungi</taxon>
        <taxon>Fungi incertae sedis</taxon>
        <taxon>Chytridiomycota</taxon>
        <taxon>Chytridiomycota incertae sedis</taxon>
        <taxon>Neocallimastigomycetes</taxon>
        <taxon>Neocallimastigales</taxon>
        <taxon>Neocallimastigaceae</taxon>
        <taxon>Piromyces</taxon>
    </lineage>
</organism>
<keyword evidence="1" id="KW-0812">Transmembrane</keyword>
<dbReference type="EMBL" id="MCFH01000003">
    <property type="protein sequence ID" value="ORX59133.1"/>
    <property type="molecule type" value="Genomic_DNA"/>
</dbReference>
<dbReference type="Pfam" id="PF13398">
    <property type="entry name" value="Peptidase_M50B"/>
    <property type="match status" value="1"/>
</dbReference>
<evidence type="ECO:0008006" key="4">
    <source>
        <dbReference type="Google" id="ProtNLM"/>
    </source>
</evidence>
<sequence>MVIPSSIKSRLKPSRNQIKIIITLLIYTILICVLWNQKSLSWILWPFKIMTVALHELSHALMAICTKASVKKIVINPNQGGQTVYAGGNPYLIIPSGYIGSTLFGSLLIFCGFNQNTSKVASLIIMLCMGCTLFYSTGVFTFVFTIAVIIVVMMLLYIKKINIIQYFVLFIGIMSGLYSLWDIIEDLIKRRIESSDASRFANLPGMKWLSPELWGIIWLLFSIFTVFMSVIMALFIFNNNERRENEYQEEEYWELLPTFNSSTSNININNSNDDNFGFGVI</sequence>
<dbReference type="AlphaFoldDB" id="A0A1Y1VLH4"/>
<feature type="transmembrane region" description="Helical" evidence="1">
    <location>
        <begin position="213"/>
        <end position="237"/>
    </location>
</feature>
<protein>
    <recommendedName>
        <fullName evidence="4">Peptidase M50B-like protein</fullName>
    </recommendedName>
</protein>
<evidence type="ECO:0000313" key="3">
    <source>
        <dbReference type="Proteomes" id="UP000193719"/>
    </source>
</evidence>
<feature type="transmembrane region" description="Helical" evidence="1">
    <location>
        <begin position="91"/>
        <end position="113"/>
    </location>
</feature>
<accession>A0A1Y1VLH4</accession>